<dbReference type="WBParaSite" id="JU765_v2.g9891.t1">
    <property type="protein sequence ID" value="JU765_v2.g9891.t1"/>
    <property type="gene ID" value="JU765_v2.g9891"/>
</dbReference>
<evidence type="ECO:0000313" key="1">
    <source>
        <dbReference type="Proteomes" id="UP000887576"/>
    </source>
</evidence>
<sequence>MITFYHGPGCIIQDFLFSGGRDGYWNRAISWAFLCTWYAELMFQDAIALNRVAVVLDIQQLRFLTNKTVVTVLAFLINPFGICMAIFSDVILPCCQVYFYHLYYSFAYLHPGFNYVDSFVDLPLNTSSSVIAMICYIFIYVWVHQKHKIAKTMPKNQSFVAQKTSSREVRYAFQFACCFAFFCCSWILFRVAPAVIPLEMNYLYSLTLFTLMAHISANSFLFVAMNPTFQREFLNFWSLKMPKMSTTKIQTVGSSKVELG</sequence>
<proteinExistence type="predicted"/>
<accession>A0AC34RTC3</accession>
<name>A0AC34RTC3_9BILA</name>
<evidence type="ECO:0000313" key="2">
    <source>
        <dbReference type="WBParaSite" id="JU765_v2.g9891.t1"/>
    </source>
</evidence>
<organism evidence="1 2">
    <name type="scientific">Panagrolaimus sp. JU765</name>
    <dbReference type="NCBI Taxonomy" id="591449"/>
    <lineage>
        <taxon>Eukaryota</taxon>
        <taxon>Metazoa</taxon>
        <taxon>Ecdysozoa</taxon>
        <taxon>Nematoda</taxon>
        <taxon>Chromadorea</taxon>
        <taxon>Rhabditida</taxon>
        <taxon>Tylenchina</taxon>
        <taxon>Panagrolaimomorpha</taxon>
        <taxon>Panagrolaimoidea</taxon>
        <taxon>Panagrolaimidae</taxon>
        <taxon>Panagrolaimus</taxon>
    </lineage>
</organism>
<protein>
    <submittedName>
        <fullName evidence="2">7TM GPCR serpentine receptor class x (Srx) domain-containing protein</fullName>
    </submittedName>
</protein>
<dbReference type="Proteomes" id="UP000887576">
    <property type="component" value="Unplaced"/>
</dbReference>
<reference evidence="2" key="1">
    <citation type="submission" date="2022-11" db="UniProtKB">
        <authorList>
            <consortium name="WormBaseParasite"/>
        </authorList>
    </citation>
    <scope>IDENTIFICATION</scope>
</reference>